<dbReference type="Pfam" id="PF07690">
    <property type="entry name" value="MFS_1"/>
    <property type="match status" value="1"/>
</dbReference>
<evidence type="ECO:0000256" key="3">
    <source>
        <dbReference type="ARBA" id="ARBA00022989"/>
    </source>
</evidence>
<accession>A0A0C3SCN6</accession>
<dbReference type="GO" id="GO:0016020">
    <property type="term" value="C:membrane"/>
    <property type="evidence" value="ECO:0007669"/>
    <property type="project" value="UniProtKB-SubCell"/>
</dbReference>
<reference evidence="7 8" key="1">
    <citation type="journal article" date="2014" name="PLoS Genet.">
        <title>Analysis of the Phlebiopsis gigantea genome, transcriptome and secretome provides insight into its pioneer colonization strategies of wood.</title>
        <authorList>
            <person name="Hori C."/>
            <person name="Ishida T."/>
            <person name="Igarashi K."/>
            <person name="Samejima M."/>
            <person name="Suzuki H."/>
            <person name="Master E."/>
            <person name="Ferreira P."/>
            <person name="Ruiz-Duenas F.J."/>
            <person name="Held B."/>
            <person name="Canessa P."/>
            <person name="Larrondo L.F."/>
            <person name="Schmoll M."/>
            <person name="Druzhinina I.S."/>
            <person name="Kubicek C.P."/>
            <person name="Gaskell J.A."/>
            <person name="Kersten P."/>
            <person name="St John F."/>
            <person name="Glasner J."/>
            <person name="Sabat G."/>
            <person name="Splinter BonDurant S."/>
            <person name="Syed K."/>
            <person name="Yadav J."/>
            <person name="Mgbeahuruike A.C."/>
            <person name="Kovalchuk A."/>
            <person name="Asiegbu F.O."/>
            <person name="Lackner G."/>
            <person name="Hoffmeister D."/>
            <person name="Rencoret J."/>
            <person name="Gutierrez A."/>
            <person name="Sun H."/>
            <person name="Lindquist E."/>
            <person name="Barry K."/>
            <person name="Riley R."/>
            <person name="Grigoriev I.V."/>
            <person name="Henrissat B."/>
            <person name="Kues U."/>
            <person name="Berka R.M."/>
            <person name="Martinez A.T."/>
            <person name="Covert S.F."/>
            <person name="Blanchette R.A."/>
            <person name="Cullen D."/>
        </authorList>
    </citation>
    <scope>NUCLEOTIDE SEQUENCE [LARGE SCALE GENOMIC DNA]</scope>
    <source>
        <strain evidence="7 8">11061_1 CR5-6</strain>
    </source>
</reference>
<feature type="transmembrane region" description="Helical" evidence="6">
    <location>
        <begin position="334"/>
        <end position="355"/>
    </location>
</feature>
<evidence type="ECO:0000313" key="7">
    <source>
        <dbReference type="EMBL" id="KIP11082.1"/>
    </source>
</evidence>
<organism evidence="7 8">
    <name type="scientific">Phlebiopsis gigantea (strain 11061_1 CR5-6)</name>
    <name type="common">White-rot fungus</name>
    <name type="synonym">Peniophora gigantea</name>
    <dbReference type="NCBI Taxonomy" id="745531"/>
    <lineage>
        <taxon>Eukaryota</taxon>
        <taxon>Fungi</taxon>
        <taxon>Dikarya</taxon>
        <taxon>Basidiomycota</taxon>
        <taxon>Agaricomycotina</taxon>
        <taxon>Agaricomycetes</taxon>
        <taxon>Polyporales</taxon>
        <taxon>Phanerochaetaceae</taxon>
        <taxon>Phlebiopsis</taxon>
    </lineage>
</organism>
<dbReference type="GO" id="GO:0022857">
    <property type="term" value="F:transmembrane transporter activity"/>
    <property type="evidence" value="ECO:0007669"/>
    <property type="project" value="InterPro"/>
</dbReference>
<dbReference type="Proteomes" id="UP000053257">
    <property type="component" value="Unassembled WGS sequence"/>
</dbReference>
<feature type="transmembrane region" description="Helical" evidence="6">
    <location>
        <begin position="15"/>
        <end position="32"/>
    </location>
</feature>
<dbReference type="AlphaFoldDB" id="A0A0C3SCN6"/>
<dbReference type="InterPro" id="IPR011701">
    <property type="entry name" value="MFS"/>
</dbReference>
<feature type="transmembrane region" description="Helical" evidence="6">
    <location>
        <begin position="239"/>
        <end position="261"/>
    </location>
</feature>
<sequence length="451" mass="47554">MAPHVESYRMYPQRFVGMFGLAILTAVGGLAHPWFGPIADVASTEFRFSLNAINWLGIAVSIAFLPSAILVPHVCKRFGIRITCCAGSCLLVLSGWIRYSGTIKSLSPAAAYALIVIGQILAGAAAPLFQVLGPRYSENWFDLKGRTTATMIFSIASPVGGAIAGLVSPRGSSATASILILAIIYTVAAPFALLVGDAPPTPPTYAASRENPTFSSFVRALRGREPKGRPTYMSIRERFDFAILTLNYGVISGVVTAFTILSSQNLKPYGYSGSTAGLLSATLLISGLVCALGVAPLFDRVLTRHLALTTKIFIPILGAIWLGLIWAVKPGDTGALFAMVAIIGACSIPLVPVAIELTAEITRNASGGTAVLVFAANAMTVVCVLVEGALRAGPNANPPNNTHRAIIFQGVLVMSLVPTIFGLKGKQARREMDERKNAEVEQAIALQSPTP</sequence>
<dbReference type="EMBL" id="KN840449">
    <property type="protein sequence ID" value="KIP11082.1"/>
    <property type="molecule type" value="Genomic_DNA"/>
</dbReference>
<comment type="subcellular location">
    <subcellularLocation>
        <location evidence="1">Membrane</location>
        <topology evidence="1">Multi-pass membrane protein</topology>
    </subcellularLocation>
</comment>
<protein>
    <recommendedName>
        <fullName evidence="9">Major facilitator superfamily (MFS) profile domain-containing protein</fullName>
    </recommendedName>
</protein>
<evidence type="ECO:0000256" key="5">
    <source>
        <dbReference type="SAM" id="MobiDB-lite"/>
    </source>
</evidence>
<evidence type="ECO:0000256" key="4">
    <source>
        <dbReference type="ARBA" id="ARBA00023136"/>
    </source>
</evidence>
<feature type="transmembrane region" description="Helical" evidence="6">
    <location>
        <begin position="402"/>
        <end position="423"/>
    </location>
</feature>
<feature type="transmembrane region" description="Helical" evidence="6">
    <location>
        <begin position="149"/>
        <end position="168"/>
    </location>
</feature>
<dbReference type="InterPro" id="IPR049680">
    <property type="entry name" value="FLVCR1-2_SLC49-like"/>
</dbReference>
<dbReference type="Gene3D" id="1.20.1250.20">
    <property type="entry name" value="MFS general substrate transporter like domains"/>
    <property type="match status" value="2"/>
</dbReference>
<feature type="region of interest" description="Disordered" evidence="5">
    <location>
        <begin position="432"/>
        <end position="451"/>
    </location>
</feature>
<name>A0A0C3SCN6_PHLG1</name>
<dbReference type="InterPro" id="IPR036259">
    <property type="entry name" value="MFS_trans_sf"/>
</dbReference>
<dbReference type="PANTHER" id="PTHR10924">
    <property type="entry name" value="MAJOR FACILITATOR SUPERFAMILY PROTEIN-RELATED"/>
    <property type="match status" value="1"/>
</dbReference>
<dbReference type="PANTHER" id="PTHR10924:SF6">
    <property type="entry name" value="SOLUTE CARRIER FAMILY 49 MEMBER A3"/>
    <property type="match status" value="1"/>
</dbReference>
<dbReference type="HOGENOM" id="CLU_023132_2_0_1"/>
<evidence type="ECO:0008006" key="9">
    <source>
        <dbReference type="Google" id="ProtNLM"/>
    </source>
</evidence>
<feature type="transmembrane region" description="Helical" evidence="6">
    <location>
        <begin position="306"/>
        <end position="328"/>
    </location>
</feature>
<keyword evidence="4 6" id="KW-0472">Membrane</keyword>
<keyword evidence="2 6" id="KW-0812">Transmembrane</keyword>
<proteinExistence type="predicted"/>
<evidence type="ECO:0000256" key="1">
    <source>
        <dbReference type="ARBA" id="ARBA00004141"/>
    </source>
</evidence>
<feature type="transmembrane region" description="Helical" evidence="6">
    <location>
        <begin position="52"/>
        <end position="71"/>
    </location>
</feature>
<feature type="transmembrane region" description="Helical" evidence="6">
    <location>
        <begin position="109"/>
        <end position="129"/>
    </location>
</feature>
<feature type="transmembrane region" description="Helical" evidence="6">
    <location>
        <begin position="367"/>
        <end position="390"/>
    </location>
</feature>
<evidence type="ECO:0000313" key="8">
    <source>
        <dbReference type="Proteomes" id="UP000053257"/>
    </source>
</evidence>
<dbReference type="SUPFAM" id="SSF103473">
    <property type="entry name" value="MFS general substrate transporter"/>
    <property type="match status" value="1"/>
</dbReference>
<feature type="transmembrane region" description="Helical" evidence="6">
    <location>
        <begin position="174"/>
        <end position="195"/>
    </location>
</feature>
<feature type="transmembrane region" description="Helical" evidence="6">
    <location>
        <begin position="273"/>
        <end position="294"/>
    </location>
</feature>
<evidence type="ECO:0000256" key="6">
    <source>
        <dbReference type="SAM" id="Phobius"/>
    </source>
</evidence>
<gene>
    <name evidence="7" type="ORF">PHLGIDRAFT_64606</name>
</gene>
<evidence type="ECO:0000256" key="2">
    <source>
        <dbReference type="ARBA" id="ARBA00022692"/>
    </source>
</evidence>
<keyword evidence="8" id="KW-1185">Reference proteome</keyword>
<keyword evidence="3 6" id="KW-1133">Transmembrane helix</keyword>
<feature type="transmembrane region" description="Helical" evidence="6">
    <location>
        <begin position="78"/>
        <end position="97"/>
    </location>
</feature>
<dbReference type="OrthoDB" id="422206at2759"/>